<proteinExistence type="predicted"/>
<dbReference type="Proteomes" id="UP001216189">
    <property type="component" value="Unassembled WGS sequence"/>
</dbReference>
<dbReference type="CDD" id="cd01392">
    <property type="entry name" value="HTH_LacI"/>
    <property type="match status" value="1"/>
</dbReference>
<dbReference type="Pfam" id="PF13377">
    <property type="entry name" value="Peripla_BP_3"/>
    <property type="match status" value="1"/>
</dbReference>
<protein>
    <submittedName>
        <fullName evidence="5">LacI family DNA-binding transcriptional regulator</fullName>
    </submittedName>
</protein>
<dbReference type="InterPro" id="IPR000843">
    <property type="entry name" value="HTH_LacI"/>
</dbReference>
<organism evidence="5 6">
    <name type="scientific">Vibrio chanodichtyis</name>
    <dbReference type="NCBI Taxonomy" id="3027932"/>
    <lineage>
        <taxon>Bacteria</taxon>
        <taxon>Pseudomonadati</taxon>
        <taxon>Pseudomonadota</taxon>
        <taxon>Gammaproteobacteria</taxon>
        <taxon>Vibrionales</taxon>
        <taxon>Vibrionaceae</taxon>
        <taxon>Vibrio</taxon>
    </lineage>
</organism>
<accession>A0ABT5UZL9</accession>
<evidence type="ECO:0000256" key="2">
    <source>
        <dbReference type="ARBA" id="ARBA00023125"/>
    </source>
</evidence>
<feature type="domain" description="HTH lacI-type" evidence="4">
    <location>
        <begin position="2"/>
        <end position="56"/>
    </location>
</feature>
<dbReference type="SMART" id="SM00354">
    <property type="entry name" value="HTH_LACI"/>
    <property type="match status" value="1"/>
</dbReference>
<evidence type="ECO:0000313" key="5">
    <source>
        <dbReference type="EMBL" id="MDE1513480.1"/>
    </source>
</evidence>
<dbReference type="Pfam" id="PF00356">
    <property type="entry name" value="LacI"/>
    <property type="match status" value="1"/>
</dbReference>
<name>A0ABT5UZL9_9VIBR</name>
<dbReference type="PROSITE" id="PS50932">
    <property type="entry name" value="HTH_LACI_2"/>
    <property type="match status" value="1"/>
</dbReference>
<dbReference type="InterPro" id="IPR046335">
    <property type="entry name" value="LacI/GalR-like_sensor"/>
</dbReference>
<dbReference type="EMBL" id="JARBFT010000001">
    <property type="protein sequence ID" value="MDE1513480.1"/>
    <property type="molecule type" value="Genomic_DNA"/>
</dbReference>
<sequence length="344" mass="38091">MATIKHVSEHAGVSQATVSRVINGTSRVSHDKKLKVEKAIKELGYRPNSIAQALASSRTGSVGIVVPELGGPFYSGILHCLEGNLRRFGYHAVVTAGSNNEREQRESIEFLLGRRVDALILHVQHLSDDYLIALEEQGVPVVLVNRFIPEMHRSCIDIDNELGGKLATQYLLQHGHTEIACITGPLEKSDARERLQGYRKALEQAGVGYNEALVSEAGFTEETGAIATRKLLRRDCRFTAIFACNDHMAFGAFEVLREAGYSIPKDVSLVGFDDNIFARYLTPSLTTINFPIEKMSLEAVQLTLQKLNKNKQDVNFKLNPALVVRDSVMDITSTLTTLRIKDEI</sequence>
<dbReference type="SUPFAM" id="SSF53822">
    <property type="entry name" value="Periplasmic binding protein-like I"/>
    <property type="match status" value="1"/>
</dbReference>
<dbReference type="PANTHER" id="PTHR30146">
    <property type="entry name" value="LACI-RELATED TRANSCRIPTIONAL REPRESSOR"/>
    <property type="match status" value="1"/>
</dbReference>
<dbReference type="InterPro" id="IPR028082">
    <property type="entry name" value="Peripla_BP_I"/>
</dbReference>
<keyword evidence="1" id="KW-0805">Transcription regulation</keyword>
<dbReference type="RefSeq" id="WP_274721254.1">
    <property type="nucleotide sequence ID" value="NZ_JARBFT010000001.1"/>
</dbReference>
<keyword evidence="6" id="KW-1185">Reference proteome</keyword>
<gene>
    <name evidence="5" type="ORF">PUN32_00445</name>
</gene>
<dbReference type="InterPro" id="IPR010982">
    <property type="entry name" value="Lambda_DNA-bd_dom_sf"/>
</dbReference>
<dbReference type="SUPFAM" id="SSF47413">
    <property type="entry name" value="lambda repressor-like DNA-binding domains"/>
    <property type="match status" value="1"/>
</dbReference>
<keyword evidence="3" id="KW-0804">Transcription</keyword>
<dbReference type="GO" id="GO:0003677">
    <property type="term" value="F:DNA binding"/>
    <property type="evidence" value="ECO:0007669"/>
    <property type="project" value="UniProtKB-KW"/>
</dbReference>
<evidence type="ECO:0000313" key="6">
    <source>
        <dbReference type="Proteomes" id="UP001216189"/>
    </source>
</evidence>
<keyword evidence="2 5" id="KW-0238">DNA-binding</keyword>
<dbReference type="Gene3D" id="3.40.50.2300">
    <property type="match status" value="2"/>
</dbReference>
<evidence type="ECO:0000256" key="1">
    <source>
        <dbReference type="ARBA" id="ARBA00023015"/>
    </source>
</evidence>
<dbReference type="CDD" id="cd06270">
    <property type="entry name" value="PBP1_GalS-like"/>
    <property type="match status" value="1"/>
</dbReference>
<dbReference type="Gene3D" id="1.10.260.40">
    <property type="entry name" value="lambda repressor-like DNA-binding domains"/>
    <property type="match status" value="1"/>
</dbReference>
<comment type="caution">
    <text evidence="5">The sequence shown here is derived from an EMBL/GenBank/DDBJ whole genome shotgun (WGS) entry which is preliminary data.</text>
</comment>
<evidence type="ECO:0000259" key="4">
    <source>
        <dbReference type="PROSITE" id="PS50932"/>
    </source>
</evidence>
<reference evidence="5 6" key="1">
    <citation type="submission" date="2023-02" db="EMBL/GenBank/DDBJ databases">
        <title>Vibrio intestini sp. nov., a close relative of Vibrio cholerae isolated from the intestine of Healthy Culter dabryi.</title>
        <authorList>
            <person name="Wu N."/>
        </authorList>
    </citation>
    <scope>NUCLEOTIDE SEQUENCE [LARGE SCALE GENOMIC DNA]</scope>
    <source>
        <strain evidence="5 6">DSL-7</strain>
    </source>
</reference>
<dbReference type="PANTHER" id="PTHR30146:SF109">
    <property type="entry name" value="HTH-TYPE TRANSCRIPTIONAL REGULATOR GALS"/>
    <property type="match status" value="1"/>
</dbReference>
<evidence type="ECO:0000256" key="3">
    <source>
        <dbReference type="ARBA" id="ARBA00023163"/>
    </source>
</evidence>